<gene>
    <name evidence="1" type="ORF">AVEN_163614_1</name>
</gene>
<name>A0A4Y2RSK2_ARAVE</name>
<accession>A0A4Y2RSK2</accession>
<comment type="caution">
    <text evidence="1">The sequence shown here is derived from an EMBL/GenBank/DDBJ whole genome shotgun (WGS) entry which is preliminary data.</text>
</comment>
<reference evidence="1 2" key="1">
    <citation type="journal article" date="2019" name="Sci. Rep.">
        <title>Orb-weaving spider Araneus ventricosus genome elucidates the spidroin gene catalogue.</title>
        <authorList>
            <person name="Kono N."/>
            <person name="Nakamura H."/>
            <person name="Ohtoshi R."/>
            <person name="Moran D.A.P."/>
            <person name="Shinohara A."/>
            <person name="Yoshida Y."/>
            <person name="Fujiwara M."/>
            <person name="Mori M."/>
            <person name="Tomita M."/>
            <person name="Arakawa K."/>
        </authorList>
    </citation>
    <scope>NUCLEOTIDE SEQUENCE [LARGE SCALE GENOMIC DNA]</scope>
</reference>
<proteinExistence type="predicted"/>
<evidence type="ECO:0000313" key="1">
    <source>
        <dbReference type="EMBL" id="GBN78822.1"/>
    </source>
</evidence>
<protein>
    <submittedName>
        <fullName evidence="1">Uncharacterized protein</fullName>
    </submittedName>
</protein>
<dbReference type="AlphaFoldDB" id="A0A4Y2RSK2"/>
<organism evidence="1 2">
    <name type="scientific">Araneus ventricosus</name>
    <name type="common">Orbweaver spider</name>
    <name type="synonym">Epeira ventricosa</name>
    <dbReference type="NCBI Taxonomy" id="182803"/>
    <lineage>
        <taxon>Eukaryota</taxon>
        <taxon>Metazoa</taxon>
        <taxon>Ecdysozoa</taxon>
        <taxon>Arthropoda</taxon>
        <taxon>Chelicerata</taxon>
        <taxon>Arachnida</taxon>
        <taxon>Araneae</taxon>
        <taxon>Araneomorphae</taxon>
        <taxon>Entelegynae</taxon>
        <taxon>Araneoidea</taxon>
        <taxon>Araneidae</taxon>
        <taxon>Araneus</taxon>
    </lineage>
</organism>
<dbReference type="Proteomes" id="UP000499080">
    <property type="component" value="Unassembled WGS sequence"/>
</dbReference>
<evidence type="ECO:0000313" key="2">
    <source>
        <dbReference type="Proteomes" id="UP000499080"/>
    </source>
</evidence>
<keyword evidence="2" id="KW-1185">Reference proteome</keyword>
<sequence>MVNAIVSSRFSGNKHRATFYAGAGLRVIIEERLLRRSRFKSNNRRTTFCDGAGFRIVIRERLSTFQPVEGLNVTGESFHTRCHTFSLERSQSDENCSSSPNF</sequence>
<dbReference type="EMBL" id="BGPR01018316">
    <property type="protein sequence ID" value="GBN78822.1"/>
    <property type="molecule type" value="Genomic_DNA"/>
</dbReference>